<dbReference type="Gene3D" id="2.40.50.100">
    <property type="match status" value="1"/>
</dbReference>
<proteinExistence type="inferred from homology"/>
<evidence type="ECO:0000256" key="6">
    <source>
        <dbReference type="SAM" id="Phobius"/>
    </source>
</evidence>
<evidence type="ECO:0000313" key="9">
    <source>
        <dbReference type="EMBL" id="OSJ26525.1"/>
    </source>
</evidence>
<feature type="domain" description="Multidrug resistance protein MdtA-like barrel-sandwich hybrid" evidence="7">
    <location>
        <begin position="58"/>
        <end position="193"/>
    </location>
</feature>
<dbReference type="Pfam" id="PF25917">
    <property type="entry name" value="BSH_RND"/>
    <property type="match status" value="1"/>
</dbReference>
<dbReference type="InterPro" id="IPR058634">
    <property type="entry name" value="AaeA-lik-b-barrel"/>
</dbReference>
<keyword evidence="3 6" id="KW-1133">Transmembrane helix</keyword>
<evidence type="ECO:0000256" key="2">
    <source>
        <dbReference type="ARBA" id="ARBA00022692"/>
    </source>
</evidence>
<dbReference type="Pfam" id="PF25963">
    <property type="entry name" value="Beta-barrel_AAEA"/>
    <property type="match status" value="1"/>
</dbReference>
<dbReference type="NCBIfam" id="TIGR01730">
    <property type="entry name" value="RND_mfp"/>
    <property type="match status" value="1"/>
</dbReference>
<keyword evidence="4 6" id="KW-0472">Membrane</keyword>
<dbReference type="RefSeq" id="WP_085403719.1">
    <property type="nucleotide sequence ID" value="NZ_NAFL01000276.1"/>
</dbReference>
<protein>
    <submittedName>
        <fullName evidence="9">Efflux transporter periplasmic adaptor subunit</fullName>
    </submittedName>
</protein>
<dbReference type="InterPro" id="IPR058625">
    <property type="entry name" value="MdtA-like_BSH"/>
</dbReference>
<dbReference type="PANTHER" id="PTHR30367:SF1">
    <property type="entry name" value="MULTIDRUG RESISTANCE PROTEIN MDTN"/>
    <property type="match status" value="1"/>
</dbReference>
<name>A0A1Y2JFM1_BRAJP</name>
<evidence type="ECO:0000256" key="4">
    <source>
        <dbReference type="ARBA" id="ARBA00023136"/>
    </source>
</evidence>
<dbReference type="GO" id="GO:0016020">
    <property type="term" value="C:membrane"/>
    <property type="evidence" value="ECO:0007669"/>
    <property type="project" value="InterPro"/>
</dbReference>
<dbReference type="PANTHER" id="PTHR30367">
    <property type="entry name" value="P-HYDROXYBENZOIC ACID EFFLUX PUMP SUBUNIT AAEA-RELATED"/>
    <property type="match status" value="1"/>
</dbReference>
<dbReference type="InterPro" id="IPR050393">
    <property type="entry name" value="MFP_Efflux_Pump"/>
</dbReference>
<evidence type="ECO:0000256" key="5">
    <source>
        <dbReference type="SAM" id="Coils"/>
    </source>
</evidence>
<dbReference type="InterPro" id="IPR006143">
    <property type="entry name" value="RND_pump_MFP"/>
</dbReference>
<organism evidence="9 10">
    <name type="scientific">Bradyrhizobium japonicum</name>
    <dbReference type="NCBI Taxonomy" id="375"/>
    <lineage>
        <taxon>Bacteria</taxon>
        <taxon>Pseudomonadati</taxon>
        <taxon>Pseudomonadota</taxon>
        <taxon>Alphaproteobacteria</taxon>
        <taxon>Hyphomicrobiales</taxon>
        <taxon>Nitrobacteraceae</taxon>
        <taxon>Bradyrhizobium</taxon>
    </lineage>
</organism>
<dbReference type="Proteomes" id="UP000193335">
    <property type="component" value="Unassembled WGS sequence"/>
</dbReference>
<dbReference type="AlphaFoldDB" id="A0A1Y2JFM1"/>
<dbReference type="GO" id="GO:0022857">
    <property type="term" value="F:transmembrane transporter activity"/>
    <property type="evidence" value="ECO:0007669"/>
    <property type="project" value="InterPro"/>
</dbReference>
<evidence type="ECO:0000313" key="10">
    <source>
        <dbReference type="Proteomes" id="UP000193335"/>
    </source>
</evidence>
<dbReference type="EMBL" id="NAFL01000276">
    <property type="protein sequence ID" value="OSJ26525.1"/>
    <property type="molecule type" value="Genomic_DNA"/>
</dbReference>
<sequence>MLEVDFSPDGARRRITRTAVTLGVVGLAGLAVWAAWNAYMETPWTRDATVRAYVVAEAPEVAGRIVELPVADNQFVHKGDLLMVVDPTDYKIAVSLAEAAVEQARATAQNAEAEFQRRQRLDDLAASTEEKQTFAANAMAAKAGYRRASANLDQANVNLRRTRILSPVDGYVTNLLVQLGDYVNIGQKSISVVNADSFWVDGYFEESSLSKIHESDAAAIKLLGYRQLLRGHVNGIARGINVANAQPDASGLASVNPIFTWVRLAQRVPVRLHIDEVPEDVRLVAGMTATVQINPRSQE</sequence>
<keyword evidence="5" id="KW-0175">Coiled coil</keyword>
<comment type="caution">
    <text evidence="9">The sequence shown here is derived from an EMBL/GenBank/DDBJ whole genome shotgun (WGS) entry which is preliminary data.</text>
</comment>
<feature type="domain" description="p-hydroxybenzoic acid efflux pump subunit AaeA-like beta-barrel" evidence="8">
    <location>
        <begin position="197"/>
        <end position="294"/>
    </location>
</feature>
<comment type="similarity">
    <text evidence="1">Belongs to the membrane fusion protein (MFP) (TC 8.A.1) family.</text>
</comment>
<keyword evidence="2 6" id="KW-0812">Transmembrane</keyword>
<dbReference type="SUPFAM" id="SSF111369">
    <property type="entry name" value="HlyD-like secretion proteins"/>
    <property type="match status" value="1"/>
</dbReference>
<evidence type="ECO:0000256" key="3">
    <source>
        <dbReference type="ARBA" id="ARBA00022989"/>
    </source>
</evidence>
<evidence type="ECO:0000256" key="1">
    <source>
        <dbReference type="ARBA" id="ARBA00009477"/>
    </source>
</evidence>
<dbReference type="Gene3D" id="2.40.30.170">
    <property type="match status" value="1"/>
</dbReference>
<reference evidence="9 10" key="1">
    <citation type="submission" date="2017-03" db="EMBL/GenBank/DDBJ databases">
        <title>Whole genome sequences of fourteen strains of Bradyrhizobium canariense and one strain of Bradyrhizobium japonicum isolated from Lupinus (Papilionoideae: Genisteae) species in Algeria.</title>
        <authorList>
            <person name="Crovadore J."/>
            <person name="Chekireb D."/>
            <person name="Brachmann A."/>
            <person name="Chablais R."/>
            <person name="Cochard B."/>
            <person name="Lefort F."/>
        </authorList>
    </citation>
    <scope>NUCLEOTIDE SEQUENCE [LARGE SCALE GENOMIC DNA]</scope>
    <source>
        <strain evidence="9 10">UBMA197</strain>
    </source>
</reference>
<accession>A0A1Y2JFM1</accession>
<gene>
    <name evidence="9" type="ORF">BSZ19_35235</name>
</gene>
<evidence type="ECO:0000259" key="8">
    <source>
        <dbReference type="Pfam" id="PF25963"/>
    </source>
</evidence>
<feature type="coiled-coil region" evidence="5">
    <location>
        <begin position="94"/>
        <end position="121"/>
    </location>
</feature>
<feature type="transmembrane region" description="Helical" evidence="6">
    <location>
        <begin position="20"/>
        <end position="39"/>
    </location>
</feature>
<evidence type="ECO:0000259" key="7">
    <source>
        <dbReference type="Pfam" id="PF25917"/>
    </source>
</evidence>